<sequence>MSATDRSRRARGRDGPAIGSPDAATPSETAAPPRTATRHDRIVEDIRSLIVDGAWPPGSRLPVETDLAERYGVSRMTMNKALGQLAREGFLVRRKKSGTQVAQPRAESAVVAIADIRDEVRRSGRAYRFRLLARRTRPGKEEDALLLGGATGGGPVLWLQGLHLADDRPFCLETRLINPAAAEGATAQDFAALAPGAWLLQAVPWSVASHRVRAVNATAAEAKLLEIAVGEACLEIVRRTNAAGDWVTGVRLLYPGSEHQLVANFGPEAGAAPARG</sequence>
<evidence type="ECO:0000256" key="4">
    <source>
        <dbReference type="SAM" id="MobiDB-lite"/>
    </source>
</evidence>
<feature type="region of interest" description="Disordered" evidence="4">
    <location>
        <begin position="1"/>
        <end position="39"/>
    </location>
</feature>
<dbReference type="CDD" id="cd07377">
    <property type="entry name" value="WHTH_GntR"/>
    <property type="match status" value="1"/>
</dbReference>
<evidence type="ECO:0000259" key="5">
    <source>
        <dbReference type="PROSITE" id="PS50949"/>
    </source>
</evidence>
<dbReference type="SUPFAM" id="SSF64288">
    <property type="entry name" value="Chorismate lyase-like"/>
    <property type="match status" value="1"/>
</dbReference>
<dbReference type="SMART" id="SM00866">
    <property type="entry name" value="UTRA"/>
    <property type="match status" value="1"/>
</dbReference>
<dbReference type="PRINTS" id="PR00035">
    <property type="entry name" value="HTHGNTR"/>
</dbReference>
<dbReference type="GO" id="GO:0003700">
    <property type="term" value="F:DNA-binding transcription factor activity"/>
    <property type="evidence" value="ECO:0007669"/>
    <property type="project" value="InterPro"/>
</dbReference>
<dbReference type="AlphaFoldDB" id="A0A179RZA4"/>
<evidence type="ECO:0000313" key="6">
    <source>
        <dbReference type="EMBL" id="OAS14203.1"/>
    </source>
</evidence>
<dbReference type="InterPro" id="IPR028978">
    <property type="entry name" value="Chorismate_lyase_/UTRA_dom_sf"/>
</dbReference>
<dbReference type="SMART" id="SM00345">
    <property type="entry name" value="HTH_GNTR"/>
    <property type="match status" value="1"/>
</dbReference>
<dbReference type="InterPro" id="IPR000524">
    <property type="entry name" value="Tscrpt_reg_HTH_GntR"/>
</dbReference>
<dbReference type="Gene3D" id="1.10.10.10">
    <property type="entry name" value="Winged helix-like DNA-binding domain superfamily/Winged helix DNA-binding domain"/>
    <property type="match status" value="1"/>
</dbReference>
<proteinExistence type="predicted"/>
<evidence type="ECO:0000256" key="1">
    <source>
        <dbReference type="ARBA" id="ARBA00023015"/>
    </source>
</evidence>
<dbReference type="InterPro" id="IPR036390">
    <property type="entry name" value="WH_DNA-bd_sf"/>
</dbReference>
<evidence type="ECO:0000256" key="2">
    <source>
        <dbReference type="ARBA" id="ARBA00023125"/>
    </source>
</evidence>
<gene>
    <name evidence="6" type="ORF">A5481_30450</name>
</gene>
<dbReference type="InterPro" id="IPR011663">
    <property type="entry name" value="UTRA"/>
</dbReference>
<dbReference type="STRING" id="427683.A5481_30450"/>
<dbReference type="SUPFAM" id="SSF46785">
    <property type="entry name" value="Winged helix' DNA-binding domain"/>
    <property type="match status" value="1"/>
</dbReference>
<comment type="caution">
    <text evidence="6">The sequence shown here is derived from an EMBL/GenBank/DDBJ whole genome shotgun (WGS) entry which is preliminary data.</text>
</comment>
<organism evidence="6 7">
    <name type="scientific">Methylobacterium platani</name>
    <dbReference type="NCBI Taxonomy" id="427683"/>
    <lineage>
        <taxon>Bacteria</taxon>
        <taxon>Pseudomonadati</taxon>
        <taxon>Pseudomonadota</taxon>
        <taxon>Alphaproteobacteria</taxon>
        <taxon>Hyphomicrobiales</taxon>
        <taxon>Methylobacteriaceae</taxon>
        <taxon>Methylobacterium</taxon>
    </lineage>
</organism>
<feature type="domain" description="HTH gntR-type" evidence="5">
    <location>
        <begin position="36"/>
        <end position="104"/>
    </location>
</feature>
<dbReference type="PANTHER" id="PTHR44846">
    <property type="entry name" value="MANNOSYL-D-GLYCERATE TRANSPORT/METABOLISM SYSTEM REPRESSOR MNGR-RELATED"/>
    <property type="match status" value="1"/>
</dbReference>
<evidence type="ECO:0000313" key="7">
    <source>
        <dbReference type="Proteomes" id="UP000078316"/>
    </source>
</evidence>
<dbReference type="Gene3D" id="3.40.1410.10">
    <property type="entry name" value="Chorismate lyase-like"/>
    <property type="match status" value="1"/>
</dbReference>
<dbReference type="EMBL" id="LWHQ01000090">
    <property type="protein sequence ID" value="OAS14203.1"/>
    <property type="molecule type" value="Genomic_DNA"/>
</dbReference>
<dbReference type="Pfam" id="PF07702">
    <property type="entry name" value="UTRA"/>
    <property type="match status" value="1"/>
</dbReference>
<dbReference type="PANTHER" id="PTHR44846:SF16">
    <property type="entry name" value="TRANSCRIPTIONAL REGULATOR PHNF-RELATED"/>
    <property type="match status" value="1"/>
</dbReference>
<dbReference type="Proteomes" id="UP000078316">
    <property type="component" value="Unassembled WGS sequence"/>
</dbReference>
<name>A0A179RZA4_9HYPH</name>
<evidence type="ECO:0000256" key="3">
    <source>
        <dbReference type="ARBA" id="ARBA00023163"/>
    </source>
</evidence>
<dbReference type="InterPro" id="IPR050679">
    <property type="entry name" value="Bact_HTH_transcr_reg"/>
</dbReference>
<accession>A0A179RZA4</accession>
<dbReference type="GO" id="GO:0003677">
    <property type="term" value="F:DNA binding"/>
    <property type="evidence" value="ECO:0007669"/>
    <property type="project" value="UniProtKB-KW"/>
</dbReference>
<keyword evidence="3" id="KW-0804">Transcription</keyword>
<dbReference type="PROSITE" id="PS50949">
    <property type="entry name" value="HTH_GNTR"/>
    <property type="match status" value="1"/>
</dbReference>
<keyword evidence="1" id="KW-0805">Transcription regulation</keyword>
<reference evidence="6 7" key="1">
    <citation type="submission" date="2016-04" db="EMBL/GenBank/DDBJ databases">
        <authorList>
            <person name="Evans L.H."/>
            <person name="Alamgir A."/>
            <person name="Owens N."/>
            <person name="Weber N.D."/>
            <person name="Virtaneva K."/>
            <person name="Barbian K."/>
            <person name="Babar A."/>
            <person name="Rosenke K."/>
        </authorList>
    </citation>
    <scope>NUCLEOTIDE SEQUENCE [LARGE SCALE GENOMIC DNA]</scope>
    <source>
        <strain evidence="6 7">PMB02</strain>
    </source>
</reference>
<protein>
    <recommendedName>
        <fullName evidence="5">HTH gntR-type domain-containing protein</fullName>
    </recommendedName>
</protein>
<keyword evidence="2" id="KW-0238">DNA-binding</keyword>
<dbReference type="OrthoDB" id="9808698at2"/>
<dbReference type="InterPro" id="IPR036388">
    <property type="entry name" value="WH-like_DNA-bd_sf"/>
</dbReference>
<dbReference type="Pfam" id="PF00392">
    <property type="entry name" value="GntR"/>
    <property type="match status" value="1"/>
</dbReference>
<dbReference type="RefSeq" id="WP_053082418.1">
    <property type="nucleotide sequence ID" value="NZ_LWHQ01000090.1"/>
</dbReference>